<name>A0A8S5P5S5_9CAUD</name>
<evidence type="ECO:0000313" key="1">
    <source>
        <dbReference type="EMBL" id="DAE02487.1"/>
    </source>
</evidence>
<reference evidence="1" key="1">
    <citation type="journal article" date="2021" name="Proc. Natl. Acad. Sci. U.S.A.">
        <title>A Catalog of Tens of Thousands of Viruses from Human Metagenomes Reveals Hidden Associations with Chronic Diseases.</title>
        <authorList>
            <person name="Tisza M.J."/>
            <person name="Buck C.B."/>
        </authorList>
    </citation>
    <scope>NUCLEOTIDE SEQUENCE</scope>
    <source>
        <strain evidence="1">CtsUY14</strain>
    </source>
</reference>
<organism evidence="1">
    <name type="scientific">Siphoviridae sp. ctsUY14</name>
    <dbReference type="NCBI Taxonomy" id="2825693"/>
    <lineage>
        <taxon>Viruses</taxon>
        <taxon>Duplodnaviria</taxon>
        <taxon>Heunggongvirae</taxon>
        <taxon>Uroviricota</taxon>
        <taxon>Caudoviricetes</taxon>
    </lineage>
</organism>
<protein>
    <submittedName>
        <fullName evidence="1">Uncharacterized protein</fullName>
    </submittedName>
</protein>
<dbReference type="EMBL" id="BK015346">
    <property type="protein sequence ID" value="DAE02487.1"/>
    <property type="molecule type" value="Genomic_DNA"/>
</dbReference>
<accession>A0A8S5P5S5</accession>
<sequence length="166" mass="19170">MESITVKEKKITLKKDYLTNGEVNYIVGEVLKIYDQSGDIDGYDYSPLAMITNFYALLFAECIEGYDLDDVDMYNEYYNIGTQYELLRVVTNADEAYHLMMSLSKQINSIENTVNRSLQKIVGMISDKIPDAKAMTKMVNKLPKEWQKVVDDYNQITGKEEIKEDE</sequence>
<proteinExistence type="predicted"/>